<evidence type="ECO:0000256" key="3">
    <source>
        <dbReference type="ARBA" id="ARBA00022723"/>
    </source>
</evidence>
<dbReference type="PANTHER" id="PTHR45953:SF1">
    <property type="entry name" value="IDURONATE 2-SULFATASE"/>
    <property type="match status" value="1"/>
</dbReference>
<dbReference type="OrthoDB" id="96314at2759"/>
<dbReference type="PANTHER" id="PTHR45953">
    <property type="entry name" value="IDURONATE 2-SULFATASE"/>
    <property type="match status" value="1"/>
</dbReference>
<protein>
    <recommendedName>
        <fullName evidence="8">Sulfatase N-terminal domain-containing protein</fullName>
    </recommendedName>
</protein>
<comment type="caution">
    <text evidence="9">The sequence shown here is derived from an EMBL/GenBank/DDBJ whole genome shotgun (WGS) entry which is preliminary data.</text>
</comment>
<keyword evidence="6" id="KW-0106">Calcium</keyword>
<evidence type="ECO:0000313" key="9">
    <source>
        <dbReference type="EMBL" id="KAF7997859.1"/>
    </source>
</evidence>
<organism evidence="9 10">
    <name type="scientific">Aphidius gifuensis</name>
    <name type="common">Parasitoid wasp</name>
    <dbReference type="NCBI Taxonomy" id="684658"/>
    <lineage>
        <taxon>Eukaryota</taxon>
        <taxon>Metazoa</taxon>
        <taxon>Ecdysozoa</taxon>
        <taxon>Arthropoda</taxon>
        <taxon>Hexapoda</taxon>
        <taxon>Insecta</taxon>
        <taxon>Pterygota</taxon>
        <taxon>Neoptera</taxon>
        <taxon>Endopterygota</taxon>
        <taxon>Hymenoptera</taxon>
        <taxon>Apocrita</taxon>
        <taxon>Ichneumonoidea</taxon>
        <taxon>Braconidae</taxon>
        <taxon>Aphidiinae</taxon>
        <taxon>Aphidius</taxon>
    </lineage>
</organism>
<dbReference type="InterPro" id="IPR035874">
    <property type="entry name" value="IDS"/>
</dbReference>
<feature type="chain" id="PRO_5032861675" description="Sulfatase N-terminal domain-containing protein" evidence="7">
    <location>
        <begin position="21"/>
        <end position="412"/>
    </location>
</feature>
<evidence type="ECO:0000256" key="7">
    <source>
        <dbReference type="SAM" id="SignalP"/>
    </source>
</evidence>
<feature type="domain" description="Sulfatase N-terminal" evidence="8">
    <location>
        <begin position="22"/>
        <end position="120"/>
    </location>
</feature>
<dbReference type="PROSITE" id="PS00149">
    <property type="entry name" value="SULFATASE_2"/>
    <property type="match status" value="1"/>
</dbReference>
<dbReference type="Pfam" id="PF00884">
    <property type="entry name" value="Sulfatase"/>
    <property type="match status" value="2"/>
</dbReference>
<sequence length="412" mass="48429">MYLIIFRSFFLLLLIEKCKGRPNFIFIIVDDLRPALGCYGDVNSWSPNIDNLARNGFLFTQAYAQQSLCAPSRNSLLTSRRPDTLKLYDFYNYWRNTVGNFTTLPQHLKDNGYITKSIGKIFHPDYHPIEKFKLHNYYWPKNVSSVAYNPWTDIRERQDVEGLNLKFPWQKIPHYFGKKIVQSYYAALSYIDDLVGQLLKKIYTLNLENNTIIVLTSDHGWSLGQHSQWGKYSNFDVALKVPLIISLPNHRNNFDKNINSIVELVDIFPTIAELAGCPIKSCTNSKDNLCSEGISFVPLINANIKNQTIKWKQAAFSQYPRPGIEPTWHPNSDKPRLDEIKIMGYTLRTKHYRYTAWIKFKNKKAYWNKILAEELYDHRHDPNEMSNYSNDPMYKKLKTKLNTYLKNRWYNF</sequence>
<keyword evidence="3" id="KW-0479">Metal-binding</keyword>
<evidence type="ECO:0000256" key="1">
    <source>
        <dbReference type="ARBA" id="ARBA00001913"/>
    </source>
</evidence>
<dbReference type="CDD" id="cd16030">
    <property type="entry name" value="iduronate-2-sulfatase"/>
    <property type="match status" value="1"/>
</dbReference>
<dbReference type="SUPFAM" id="SSF53649">
    <property type="entry name" value="Alkaline phosphatase-like"/>
    <property type="match status" value="1"/>
</dbReference>
<accession>A0A835CV98</accession>
<keyword evidence="10" id="KW-1185">Reference proteome</keyword>
<reference evidence="9 10" key="1">
    <citation type="submission" date="2020-08" db="EMBL/GenBank/DDBJ databases">
        <title>Aphidius gifuensis genome sequencing and assembly.</title>
        <authorList>
            <person name="Du Z."/>
        </authorList>
    </citation>
    <scope>NUCLEOTIDE SEQUENCE [LARGE SCALE GENOMIC DNA]</scope>
    <source>
        <strain evidence="9">YNYX2018</strain>
        <tissue evidence="9">Adults</tissue>
    </source>
</reference>
<dbReference type="InterPro" id="IPR000917">
    <property type="entry name" value="Sulfatase_N"/>
</dbReference>
<evidence type="ECO:0000259" key="8">
    <source>
        <dbReference type="Pfam" id="PF00884"/>
    </source>
</evidence>
<evidence type="ECO:0000313" key="10">
    <source>
        <dbReference type="Proteomes" id="UP000639338"/>
    </source>
</evidence>
<feature type="signal peptide" evidence="7">
    <location>
        <begin position="1"/>
        <end position="20"/>
    </location>
</feature>
<evidence type="ECO:0000256" key="6">
    <source>
        <dbReference type="ARBA" id="ARBA00022837"/>
    </source>
</evidence>
<evidence type="ECO:0000256" key="4">
    <source>
        <dbReference type="ARBA" id="ARBA00022729"/>
    </source>
</evidence>
<evidence type="ECO:0000256" key="2">
    <source>
        <dbReference type="ARBA" id="ARBA00008779"/>
    </source>
</evidence>
<comment type="similarity">
    <text evidence="2">Belongs to the sulfatase family.</text>
</comment>
<comment type="cofactor">
    <cofactor evidence="1">
        <name>Ca(2+)</name>
        <dbReference type="ChEBI" id="CHEBI:29108"/>
    </cofactor>
</comment>
<dbReference type="AlphaFoldDB" id="A0A835CV98"/>
<dbReference type="EMBL" id="JACMRX010000001">
    <property type="protein sequence ID" value="KAF7997859.1"/>
    <property type="molecule type" value="Genomic_DNA"/>
</dbReference>
<feature type="domain" description="Sulfatase N-terminal" evidence="8">
    <location>
        <begin position="166"/>
        <end position="276"/>
    </location>
</feature>
<dbReference type="Proteomes" id="UP000639338">
    <property type="component" value="Unassembled WGS sequence"/>
</dbReference>
<evidence type="ECO:0000256" key="5">
    <source>
        <dbReference type="ARBA" id="ARBA00022801"/>
    </source>
</evidence>
<dbReference type="GO" id="GO:0046872">
    <property type="term" value="F:metal ion binding"/>
    <property type="evidence" value="ECO:0007669"/>
    <property type="project" value="UniProtKB-KW"/>
</dbReference>
<proteinExistence type="inferred from homology"/>
<dbReference type="GO" id="GO:0005737">
    <property type="term" value="C:cytoplasm"/>
    <property type="evidence" value="ECO:0007669"/>
    <property type="project" value="TreeGrafter"/>
</dbReference>
<dbReference type="InterPro" id="IPR024607">
    <property type="entry name" value="Sulfatase_CS"/>
</dbReference>
<dbReference type="Gene3D" id="3.40.720.10">
    <property type="entry name" value="Alkaline Phosphatase, subunit A"/>
    <property type="match status" value="2"/>
</dbReference>
<name>A0A835CV98_APHGI</name>
<keyword evidence="4 7" id="KW-0732">Signal</keyword>
<gene>
    <name evidence="9" type="ORF">HCN44_009257</name>
</gene>
<dbReference type="GO" id="GO:0004423">
    <property type="term" value="F:iduronate-2-sulfatase activity"/>
    <property type="evidence" value="ECO:0007669"/>
    <property type="project" value="InterPro"/>
</dbReference>
<dbReference type="InterPro" id="IPR017850">
    <property type="entry name" value="Alkaline_phosphatase_core_sf"/>
</dbReference>
<keyword evidence="5" id="KW-0378">Hydrolase</keyword>